<evidence type="ECO:0000313" key="5">
    <source>
        <dbReference type="WBParaSite" id="BXY_0510600.1"/>
    </source>
</evidence>
<sequence>MRVQKWMIQVAFALCALLTFANCLEQNASTQCVENEVCSTNNAHVCRNNTCVSVCSLRGMKECVCDTEEDNYCYLCCGNDENRCQPAHEHGILRANGERWERESCARCRMNGAEMEGLACDDHDTQRLCLQGKCSKSVCHDKQQGAFCDRKLEKICVDDICENPCAKIQPHLMVCDCPAIDPDTGFASEDRCQLCCYDFNVKPSSRRCQSAFRKYHISTPQGRPIWRVGLDCAGGKTCNRYGICTSGAADHTGPLAGLWQTSGGRTLLIIVFIIFAPAII</sequence>
<feature type="signal peptide" evidence="1">
    <location>
        <begin position="1"/>
        <end position="23"/>
    </location>
</feature>
<dbReference type="OrthoDB" id="5912366at2759"/>
<reference evidence="2" key="2">
    <citation type="submission" date="2020-09" db="EMBL/GenBank/DDBJ databases">
        <authorList>
            <person name="Kikuchi T."/>
        </authorList>
    </citation>
    <scope>NUCLEOTIDE SEQUENCE</scope>
    <source>
        <strain evidence="2">Ka4C1</strain>
    </source>
</reference>
<dbReference type="WBParaSite" id="BXY_0510600.1">
    <property type="protein sequence ID" value="BXY_0510600.1"/>
    <property type="gene ID" value="BXY_0510600"/>
</dbReference>
<evidence type="ECO:0000313" key="4">
    <source>
        <dbReference type="Proteomes" id="UP000659654"/>
    </source>
</evidence>
<evidence type="ECO:0000313" key="3">
    <source>
        <dbReference type="Proteomes" id="UP000095284"/>
    </source>
</evidence>
<gene>
    <name evidence="2" type="ORF">BXYJ_LOCUS13485</name>
</gene>
<keyword evidence="4" id="KW-1185">Reference proteome</keyword>
<accession>A0A1I7RWJ3</accession>
<organism evidence="3 5">
    <name type="scientific">Bursaphelenchus xylophilus</name>
    <name type="common">Pinewood nematode worm</name>
    <name type="synonym">Aphelenchoides xylophilus</name>
    <dbReference type="NCBI Taxonomy" id="6326"/>
    <lineage>
        <taxon>Eukaryota</taxon>
        <taxon>Metazoa</taxon>
        <taxon>Ecdysozoa</taxon>
        <taxon>Nematoda</taxon>
        <taxon>Chromadorea</taxon>
        <taxon>Rhabditida</taxon>
        <taxon>Tylenchina</taxon>
        <taxon>Tylenchomorpha</taxon>
        <taxon>Aphelenchoidea</taxon>
        <taxon>Aphelenchoididae</taxon>
        <taxon>Bursaphelenchus</taxon>
    </lineage>
</organism>
<reference evidence="5" key="1">
    <citation type="submission" date="2016-11" db="UniProtKB">
        <authorList>
            <consortium name="WormBaseParasite"/>
        </authorList>
    </citation>
    <scope>IDENTIFICATION</scope>
</reference>
<evidence type="ECO:0000256" key="1">
    <source>
        <dbReference type="SAM" id="SignalP"/>
    </source>
</evidence>
<name>A0A1I7RWJ3_BURXY</name>
<dbReference type="Proteomes" id="UP000582659">
    <property type="component" value="Unassembled WGS sequence"/>
</dbReference>
<dbReference type="AlphaFoldDB" id="A0A1I7RWJ3"/>
<dbReference type="eggNOG" id="ENOG502RXTT">
    <property type="taxonomic scope" value="Eukaryota"/>
</dbReference>
<evidence type="ECO:0000313" key="2">
    <source>
        <dbReference type="EMBL" id="CAD5233394.1"/>
    </source>
</evidence>
<keyword evidence="1" id="KW-0732">Signal</keyword>
<feature type="chain" id="PRO_5036021987" evidence="1">
    <location>
        <begin position="24"/>
        <end position="280"/>
    </location>
</feature>
<dbReference type="SMR" id="A0A1I7RWJ3"/>
<dbReference type="EMBL" id="CAJFCV020000006">
    <property type="protein sequence ID" value="CAG9128422.1"/>
    <property type="molecule type" value="Genomic_DNA"/>
</dbReference>
<dbReference type="EMBL" id="CAJFDI010000006">
    <property type="protein sequence ID" value="CAD5233394.1"/>
    <property type="molecule type" value="Genomic_DNA"/>
</dbReference>
<proteinExistence type="predicted"/>
<protein>
    <submittedName>
        <fullName evidence="2">(pine wood nematode) hypothetical protein</fullName>
    </submittedName>
</protein>
<dbReference type="Proteomes" id="UP000095284">
    <property type="component" value="Unplaced"/>
</dbReference>
<dbReference type="Proteomes" id="UP000659654">
    <property type="component" value="Unassembled WGS sequence"/>
</dbReference>